<dbReference type="PANTHER" id="PTHR10000">
    <property type="entry name" value="PHOSPHOSERINE PHOSPHATASE"/>
    <property type="match status" value="1"/>
</dbReference>
<reference evidence="1 2" key="1">
    <citation type="submission" date="2019-08" db="EMBL/GenBank/DDBJ databases">
        <title>Complete genome sequence of Terriglobus albidus strain ORNL.</title>
        <authorList>
            <person name="Podar M."/>
        </authorList>
    </citation>
    <scope>NUCLEOTIDE SEQUENCE [LARGE SCALE GENOMIC DNA]</scope>
    <source>
        <strain evidence="1 2">ORNL</strain>
    </source>
</reference>
<keyword evidence="2" id="KW-1185">Reference proteome</keyword>
<dbReference type="EMBL" id="CP042806">
    <property type="protein sequence ID" value="QEE29416.1"/>
    <property type="molecule type" value="Genomic_DNA"/>
</dbReference>
<organism evidence="1 2">
    <name type="scientific">Terriglobus albidus</name>
    <dbReference type="NCBI Taxonomy" id="1592106"/>
    <lineage>
        <taxon>Bacteria</taxon>
        <taxon>Pseudomonadati</taxon>
        <taxon>Acidobacteriota</taxon>
        <taxon>Terriglobia</taxon>
        <taxon>Terriglobales</taxon>
        <taxon>Acidobacteriaceae</taxon>
        <taxon>Terriglobus</taxon>
    </lineage>
</organism>
<proteinExistence type="predicted"/>
<dbReference type="OrthoDB" id="9781413at2"/>
<accession>A0A5B9EH74</accession>
<name>A0A5B9EH74_9BACT</name>
<gene>
    <name evidence="1" type="ORF">FTW19_16265</name>
</gene>
<dbReference type="Pfam" id="PF08282">
    <property type="entry name" value="Hydrolase_3"/>
    <property type="match status" value="1"/>
</dbReference>
<dbReference type="Proteomes" id="UP000321820">
    <property type="component" value="Chromosome"/>
</dbReference>
<dbReference type="InterPro" id="IPR036412">
    <property type="entry name" value="HAD-like_sf"/>
</dbReference>
<dbReference type="PANTHER" id="PTHR10000:SF8">
    <property type="entry name" value="HAD SUPERFAMILY HYDROLASE-LIKE, TYPE 3"/>
    <property type="match status" value="1"/>
</dbReference>
<dbReference type="Gene3D" id="3.40.50.1000">
    <property type="entry name" value="HAD superfamily/HAD-like"/>
    <property type="match status" value="1"/>
</dbReference>
<dbReference type="GO" id="GO:0000287">
    <property type="term" value="F:magnesium ion binding"/>
    <property type="evidence" value="ECO:0007669"/>
    <property type="project" value="TreeGrafter"/>
</dbReference>
<evidence type="ECO:0000313" key="1">
    <source>
        <dbReference type="EMBL" id="QEE29416.1"/>
    </source>
</evidence>
<dbReference type="RefSeq" id="WP_147648608.1">
    <property type="nucleotide sequence ID" value="NZ_CP042806.1"/>
</dbReference>
<dbReference type="GO" id="GO:0016791">
    <property type="term" value="F:phosphatase activity"/>
    <property type="evidence" value="ECO:0007669"/>
    <property type="project" value="TreeGrafter"/>
</dbReference>
<protein>
    <submittedName>
        <fullName evidence="1">HAD family phosphatase</fullName>
    </submittedName>
</protein>
<dbReference type="AlphaFoldDB" id="A0A5B9EH74"/>
<dbReference type="InterPro" id="IPR023214">
    <property type="entry name" value="HAD_sf"/>
</dbReference>
<dbReference type="NCBIfam" id="TIGR01484">
    <property type="entry name" value="HAD-SF-IIB"/>
    <property type="match status" value="1"/>
</dbReference>
<dbReference type="GO" id="GO:0005829">
    <property type="term" value="C:cytosol"/>
    <property type="evidence" value="ECO:0007669"/>
    <property type="project" value="TreeGrafter"/>
</dbReference>
<dbReference type="InterPro" id="IPR006379">
    <property type="entry name" value="HAD-SF_hydro_IIB"/>
</dbReference>
<sequence>MQQSPRLIAIDIDGTLLPPEGKVTQRTIDALLRAQEAGIHIAIATGRRHCYALRVLREIGLAPHNTLISSNGAVLRNFNHELLHRSTLARDTSIWLAQHLADFRNTLVLTFDLVGPDGEDARGALVVEHLDHLHQSISRWMVANEPYISHVNPIEDALTGDSPIQAMLCGTIDHMQQAEAHLLAHEHVYSANHDAHERLHTARVAIHRTEYPERDLCIVDILPAGCSKGIALERLARSLNLPMGQTLAVGDNWNDLSMLQTAGSAALMSNAPPELLALARRHGWRILPSHAEDGVAHLLEDLLGTAK</sequence>
<dbReference type="SUPFAM" id="SSF56784">
    <property type="entry name" value="HAD-like"/>
    <property type="match status" value="1"/>
</dbReference>
<dbReference type="Gene3D" id="3.30.1240.10">
    <property type="match status" value="1"/>
</dbReference>
<dbReference type="KEGG" id="talb:FTW19_16265"/>
<evidence type="ECO:0000313" key="2">
    <source>
        <dbReference type="Proteomes" id="UP000321820"/>
    </source>
</evidence>